<keyword evidence="2" id="KW-0472">Membrane</keyword>
<reference evidence="3 4" key="1">
    <citation type="submission" date="2018-03" db="EMBL/GenBank/DDBJ databases">
        <authorList>
            <person name="Keele B.F."/>
        </authorList>
    </citation>
    <scope>NUCLEOTIDE SEQUENCE [LARGE SCALE GENOMIC DNA]</scope>
    <source>
        <strain evidence="3 4">IB-3</strain>
    </source>
</reference>
<feature type="region of interest" description="Disordered" evidence="1">
    <location>
        <begin position="1"/>
        <end position="36"/>
    </location>
</feature>
<evidence type="ECO:0000313" key="3">
    <source>
        <dbReference type="EMBL" id="PUA79244.1"/>
    </source>
</evidence>
<gene>
    <name evidence="3" type="ORF">C7S10_19620</name>
</gene>
<sequence length="267" mass="27023">MAKAPAASVSPPPPRLFTPEPVDYGEPVAEPAAAPGPRRRWPVIAVVSLVVVLAVAGAAAVLLRDGDRSPADDAGEPAPSTAARTFPEPPIPLVSDTELVFTDVLADGDLTVKHWLRTEEPVDRLELSAPGDGMTSAEVTDVVVAADGVAVASADVVAASGWAGPLPATSDVYVSYRLSGVLQLSDSAQGRGLATTTALVADVGRPMVARTQSFTGASVLTLACLPPGDQAMPTPCGSSKGDTWTVVSEGDAVADSVIAQVDLGAGQ</sequence>
<proteinExistence type="predicted"/>
<keyword evidence="4" id="KW-1185">Reference proteome</keyword>
<dbReference type="AlphaFoldDB" id="A0A2R7YSL7"/>
<evidence type="ECO:0000256" key="2">
    <source>
        <dbReference type="SAM" id="Phobius"/>
    </source>
</evidence>
<feature type="region of interest" description="Disordered" evidence="1">
    <location>
        <begin position="66"/>
        <end position="89"/>
    </location>
</feature>
<accession>A0A2R7YSL7</accession>
<protein>
    <submittedName>
        <fullName evidence="3">Uncharacterized protein</fullName>
    </submittedName>
</protein>
<comment type="caution">
    <text evidence="3">The sequence shown here is derived from an EMBL/GenBank/DDBJ whole genome shotgun (WGS) entry which is preliminary data.</text>
</comment>
<evidence type="ECO:0000256" key="1">
    <source>
        <dbReference type="SAM" id="MobiDB-lite"/>
    </source>
</evidence>
<feature type="transmembrane region" description="Helical" evidence="2">
    <location>
        <begin position="41"/>
        <end position="63"/>
    </location>
</feature>
<feature type="compositionally biased region" description="Low complexity" evidence="1">
    <location>
        <begin position="25"/>
        <end position="36"/>
    </location>
</feature>
<dbReference type="EMBL" id="PYXZ01000011">
    <property type="protein sequence ID" value="PUA79244.1"/>
    <property type="molecule type" value="Genomic_DNA"/>
</dbReference>
<dbReference type="Proteomes" id="UP000244867">
    <property type="component" value="Unassembled WGS sequence"/>
</dbReference>
<keyword evidence="2" id="KW-0812">Transmembrane</keyword>
<keyword evidence="2" id="KW-1133">Transmembrane helix</keyword>
<organism evidence="3 4">
    <name type="scientific">Nocardioides currus</name>
    <dbReference type="NCBI Taxonomy" id="2133958"/>
    <lineage>
        <taxon>Bacteria</taxon>
        <taxon>Bacillati</taxon>
        <taxon>Actinomycetota</taxon>
        <taxon>Actinomycetes</taxon>
        <taxon>Propionibacteriales</taxon>
        <taxon>Nocardioidaceae</taxon>
        <taxon>Nocardioides</taxon>
    </lineage>
</organism>
<name>A0A2R7YSL7_9ACTN</name>
<evidence type="ECO:0000313" key="4">
    <source>
        <dbReference type="Proteomes" id="UP000244867"/>
    </source>
</evidence>